<evidence type="ECO:0000256" key="2">
    <source>
        <dbReference type="ARBA" id="ARBA00023315"/>
    </source>
</evidence>
<dbReference type="GO" id="GO:0006633">
    <property type="term" value="P:fatty acid biosynthetic process"/>
    <property type="evidence" value="ECO:0007669"/>
    <property type="project" value="InterPro"/>
</dbReference>
<evidence type="ECO:0000256" key="1">
    <source>
        <dbReference type="ARBA" id="ARBA00022679"/>
    </source>
</evidence>
<dbReference type="PANTHER" id="PTHR34069:SF2">
    <property type="entry name" value="BETA-KETOACYL-[ACYL-CARRIER-PROTEIN] SYNTHASE III"/>
    <property type="match status" value="1"/>
</dbReference>
<dbReference type="GO" id="GO:0044550">
    <property type="term" value="P:secondary metabolite biosynthetic process"/>
    <property type="evidence" value="ECO:0007669"/>
    <property type="project" value="TreeGrafter"/>
</dbReference>
<name>A0A4Q0VV56_9BACI</name>
<evidence type="ECO:0000259" key="4">
    <source>
        <dbReference type="Pfam" id="PF08545"/>
    </source>
</evidence>
<dbReference type="AlphaFoldDB" id="A0A4Q0VV56"/>
<gene>
    <name evidence="5" type="ORF">DS745_12250</name>
</gene>
<dbReference type="InterPro" id="IPR013747">
    <property type="entry name" value="ACP_syn_III_C"/>
</dbReference>
<proteinExistence type="predicted"/>
<keyword evidence="6" id="KW-1185">Reference proteome</keyword>
<dbReference type="InterPro" id="IPR013751">
    <property type="entry name" value="ACP_syn_III_N"/>
</dbReference>
<dbReference type="GO" id="GO:0004315">
    <property type="term" value="F:3-oxoacyl-[acyl-carrier-protein] synthase activity"/>
    <property type="evidence" value="ECO:0007669"/>
    <property type="project" value="InterPro"/>
</dbReference>
<protein>
    <submittedName>
        <fullName evidence="5">3-oxoacyl-ACP synthase</fullName>
    </submittedName>
</protein>
<dbReference type="PANTHER" id="PTHR34069">
    <property type="entry name" value="3-OXOACYL-[ACYL-CARRIER-PROTEIN] SYNTHASE 3"/>
    <property type="match status" value="1"/>
</dbReference>
<dbReference type="OrthoDB" id="9786707at2"/>
<dbReference type="Pfam" id="PF08545">
    <property type="entry name" value="ACP_syn_III"/>
    <property type="match status" value="1"/>
</dbReference>
<evidence type="ECO:0000313" key="6">
    <source>
        <dbReference type="Proteomes" id="UP000290649"/>
    </source>
</evidence>
<dbReference type="Proteomes" id="UP000290649">
    <property type="component" value="Unassembled WGS sequence"/>
</dbReference>
<dbReference type="EMBL" id="QOUX01000039">
    <property type="protein sequence ID" value="RXJ00428.1"/>
    <property type="molecule type" value="Genomic_DNA"/>
</dbReference>
<dbReference type="SUPFAM" id="SSF53901">
    <property type="entry name" value="Thiolase-like"/>
    <property type="match status" value="1"/>
</dbReference>
<comment type="caution">
    <text evidence="5">The sequence shown here is derived from an EMBL/GenBank/DDBJ whole genome shotgun (WGS) entry which is preliminary data.</text>
</comment>
<accession>A0A4Q0VV56</accession>
<keyword evidence="1" id="KW-0808">Transferase</keyword>
<sequence length="328" mass="36306">MYVPKERMKGSEIASLSGLPIHVVTDKMGIQEKTIPGPNDHTCQMGIEASREALKKANINPEDIDLIIYIGEEHKEYPLWTAGIKLQQEIGAVNAWAFDVALRCGTTVMALKVAKAMMTSDESIRTVLLAGGYRNVDFIDYGNPRTRFMYNLSAGGGAIILQKGYEENELLETALMTDGSFSEDVVVVAGGTKHPVTEEALEKRLNYLDVLDPEGMKQRLEAKSMANFLQVIRDSLGKSGLSEADIDYLAILHMKRSAHDYVLNELKLRDDQSIYLENYGHMGQIDQILSIELALEQGKIKEGDVVVLVSAGIGYAWGATTIRWGKQH</sequence>
<feature type="domain" description="Beta-ketoacyl-[acyl-carrier-protein] synthase III C-terminal" evidence="3">
    <location>
        <begin position="237"/>
        <end position="324"/>
    </location>
</feature>
<keyword evidence="2" id="KW-0012">Acyltransferase</keyword>
<dbReference type="NCBIfam" id="NF005308">
    <property type="entry name" value="PRK06840.1"/>
    <property type="match status" value="1"/>
</dbReference>
<evidence type="ECO:0000259" key="3">
    <source>
        <dbReference type="Pfam" id="PF08541"/>
    </source>
</evidence>
<dbReference type="InterPro" id="IPR016039">
    <property type="entry name" value="Thiolase-like"/>
</dbReference>
<feature type="domain" description="Beta-ketoacyl-[acyl-carrier-protein] synthase III N-terminal" evidence="4">
    <location>
        <begin position="98"/>
        <end position="179"/>
    </location>
</feature>
<reference evidence="5 6" key="1">
    <citation type="journal article" date="2019" name="Int. J. Syst. Evol. Microbiol.">
        <title>Anaerobacillus alkaliphilus sp. nov., a novel alkaliphilic and moderately halophilic bacterium.</title>
        <authorList>
            <person name="Borsodi A.K."/>
            <person name="Aszalos J.M."/>
            <person name="Bihari P."/>
            <person name="Nagy I."/>
            <person name="Schumann P."/>
            <person name="Sproer C."/>
            <person name="Kovacs A.L."/>
            <person name="Boka K."/>
            <person name="Dobosy P."/>
            <person name="Ovari M."/>
            <person name="Szili-Kovacs T."/>
            <person name="Toth E."/>
        </authorList>
    </citation>
    <scope>NUCLEOTIDE SEQUENCE [LARGE SCALE GENOMIC DNA]</scope>
    <source>
        <strain evidence="5 6">B16-10</strain>
    </source>
</reference>
<organism evidence="5 6">
    <name type="scientific">Anaerobacillus alkaliphilus</name>
    <dbReference type="NCBI Taxonomy" id="1548597"/>
    <lineage>
        <taxon>Bacteria</taxon>
        <taxon>Bacillati</taxon>
        <taxon>Bacillota</taxon>
        <taxon>Bacilli</taxon>
        <taxon>Bacillales</taxon>
        <taxon>Bacillaceae</taxon>
        <taxon>Anaerobacillus</taxon>
    </lineage>
</organism>
<dbReference type="Gene3D" id="3.40.47.10">
    <property type="match status" value="1"/>
</dbReference>
<dbReference type="Pfam" id="PF08541">
    <property type="entry name" value="ACP_syn_III_C"/>
    <property type="match status" value="1"/>
</dbReference>
<evidence type="ECO:0000313" key="5">
    <source>
        <dbReference type="EMBL" id="RXJ00428.1"/>
    </source>
</evidence>